<accession>A0A840DI66</accession>
<name>A0A840DI66_9MICO</name>
<keyword evidence="1" id="KW-0472">Membrane</keyword>
<organism evidence="2 3">
    <name type="scientific">Canibacter oris</name>
    <dbReference type="NCBI Taxonomy" id="1365628"/>
    <lineage>
        <taxon>Bacteria</taxon>
        <taxon>Bacillati</taxon>
        <taxon>Actinomycetota</taxon>
        <taxon>Actinomycetes</taxon>
        <taxon>Micrococcales</taxon>
        <taxon>Microbacteriaceae</taxon>
        <taxon>Canibacter</taxon>
    </lineage>
</organism>
<feature type="transmembrane region" description="Helical" evidence="1">
    <location>
        <begin position="12"/>
        <end position="30"/>
    </location>
</feature>
<gene>
    <name evidence="2" type="ORF">F5897_000717</name>
</gene>
<proteinExistence type="predicted"/>
<dbReference type="AlphaFoldDB" id="A0A840DI66"/>
<dbReference type="RefSeq" id="WP_183304497.1">
    <property type="nucleotide sequence ID" value="NZ_JACIFD010000006.1"/>
</dbReference>
<evidence type="ECO:0000313" key="3">
    <source>
        <dbReference type="Proteomes" id="UP000571183"/>
    </source>
</evidence>
<reference evidence="2" key="1">
    <citation type="submission" date="2020-08" db="EMBL/GenBank/DDBJ databases">
        <title>Sequencing the genomes of 1000 actinobacteria strains.</title>
        <authorList>
            <person name="Klenk H.-P."/>
        </authorList>
    </citation>
    <scope>NUCLEOTIDE SEQUENCE [LARGE SCALE GENOMIC DNA]</scope>
    <source>
        <strain evidence="2">DSM 27064</strain>
    </source>
</reference>
<feature type="transmembrane region" description="Helical" evidence="1">
    <location>
        <begin position="65"/>
        <end position="85"/>
    </location>
</feature>
<keyword evidence="1" id="KW-1133">Transmembrane helix</keyword>
<keyword evidence="1" id="KW-0812">Transmembrane</keyword>
<sequence>MNNTPRLLNRVYLMFAGLVLTVIGLAYLAYRFIPAVQPEWAEIAGKLRQLNQEAYIGDFMLPANWMWAVVIAMLGLAAVSAILVLRWQTAGRATHFAKLMPVTGSAATAGSITLHTKVAEQLLKEHLEDDVRVLNVSVNAHRVGTANALKARVDMRRGAELSAVTEACQRAAEQFTELFGAQIPMVFEIKTGARGALTGSQRVL</sequence>
<dbReference type="GO" id="GO:0004527">
    <property type="term" value="F:exonuclease activity"/>
    <property type="evidence" value="ECO:0007669"/>
    <property type="project" value="UniProtKB-KW"/>
</dbReference>
<dbReference type="GO" id="GO:0004519">
    <property type="term" value="F:endonuclease activity"/>
    <property type="evidence" value="ECO:0007669"/>
    <property type="project" value="UniProtKB-KW"/>
</dbReference>
<evidence type="ECO:0000256" key="1">
    <source>
        <dbReference type="SAM" id="Phobius"/>
    </source>
</evidence>
<dbReference type="Proteomes" id="UP000571183">
    <property type="component" value="Unassembled WGS sequence"/>
</dbReference>
<comment type="caution">
    <text evidence="2">The sequence shown here is derived from an EMBL/GenBank/DDBJ whole genome shotgun (WGS) entry which is preliminary data.</text>
</comment>
<dbReference type="EMBL" id="JACIFD010000006">
    <property type="protein sequence ID" value="MBB4071413.1"/>
    <property type="molecule type" value="Genomic_DNA"/>
</dbReference>
<evidence type="ECO:0000313" key="2">
    <source>
        <dbReference type="EMBL" id="MBB4071413.1"/>
    </source>
</evidence>
<protein>
    <submittedName>
        <fullName evidence="2">Endonuclease/exonuclease/phosphatase (EEP) superfamily protein YafD</fullName>
    </submittedName>
</protein>
<keyword evidence="2" id="KW-0378">Hydrolase</keyword>
<keyword evidence="2" id="KW-0269">Exonuclease</keyword>
<keyword evidence="3" id="KW-1185">Reference proteome</keyword>
<keyword evidence="2" id="KW-0540">Nuclease</keyword>
<keyword evidence="2" id="KW-0255">Endonuclease</keyword>